<dbReference type="Gene3D" id="1.10.287.110">
    <property type="entry name" value="DnaJ domain"/>
    <property type="match status" value="1"/>
</dbReference>
<dbReference type="PROSITE" id="PS00636">
    <property type="entry name" value="DNAJ_1"/>
    <property type="match status" value="1"/>
</dbReference>
<evidence type="ECO:0000313" key="4">
    <source>
        <dbReference type="Proteomes" id="UP000836841"/>
    </source>
</evidence>
<proteinExistence type="predicted"/>
<feature type="domain" description="J" evidence="2">
    <location>
        <begin position="5"/>
        <end position="73"/>
    </location>
</feature>
<organism evidence="3 4">
    <name type="scientific">Thlaspi arvense</name>
    <name type="common">Field penny-cress</name>
    <dbReference type="NCBI Taxonomy" id="13288"/>
    <lineage>
        <taxon>Eukaryota</taxon>
        <taxon>Viridiplantae</taxon>
        <taxon>Streptophyta</taxon>
        <taxon>Embryophyta</taxon>
        <taxon>Tracheophyta</taxon>
        <taxon>Spermatophyta</taxon>
        <taxon>Magnoliopsida</taxon>
        <taxon>eudicotyledons</taxon>
        <taxon>Gunneridae</taxon>
        <taxon>Pentapetalae</taxon>
        <taxon>rosids</taxon>
        <taxon>malvids</taxon>
        <taxon>Brassicales</taxon>
        <taxon>Brassicaceae</taxon>
        <taxon>Thlaspideae</taxon>
        <taxon>Thlaspi</taxon>
    </lineage>
</organism>
<dbReference type="InterPro" id="IPR036869">
    <property type="entry name" value="J_dom_sf"/>
</dbReference>
<evidence type="ECO:0000313" key="3">
    <source>
        <dbReference type="EMBL" id="CAH2066923.1"/>
    </source>
</evidence>
<dbReference type="CDD" id="cd06257">
    <property type="entry name" value="DnaJ"/>
    <property type="match status" value="1"/>
</dbReference>
<reference evidence="3 4" key="1">
    <citation type="submission" date="2022-03" db="EMBL/GenBank/DDBJ databases">
        <authorList>
            <person name="Nunn A."/>
            <person name="Chopra R."/>
            <person name="Nunn A."/>
            <person name="Contreras Garrido A."/>
        </authorList>
    </citation>
    <scope>NUCLEOTIDE SEQUENCE [LARGE SCALE GENOMIC DNA]</scope>
</reference>
<dbReference type="EMBL" id="OU466861">
    <property type="protein sequence ID" value="CAH2066923.1"/>
    <property type="molecule type" value="Genomic_DNA"/>
</dbReference>
<dbReference type="AlphaFoldDB" id="A0AAU9SFN8"/>
<dbReference type="PANTHER" id="PTHR44743:SF7">
    <property type="entry name" value="CHAPERONE DNAJ-DOMAIN SUPERFAMILY PROTEIN"/>
    <property type="match status" value="1"/>
</dbReference>
<gene>
    <name evidence="3" type="ORF">TAV2_LOCUS15623</name>
</gene>
<dbReference type="SUPFAM" id="SSF46565">
    <property type="entry name" value="Chaperone J-domain"/>
    <property type="match status" value="1"/>
</dbReference>
<sequence>MEKEDLYAVMDLNNECTQGDVRLAYKNLVLKWHPDRFREEIEKDKANMKFQSIQRAYSVLSDSNKRLLYDVGAYDSDDDETGMADFINEMVTLMAQTQSTGDETLEEFEKLFQELLKDDVKQFKTHSYSSSCAPYNGNSTSVHRDDLSNDIPKKSNAYI</sequence>
<dbReference type="InterPro" id="IPR001623">
    <property type="entry name" value="DnaJ_domain"/>
</dbReference>
<feature type="compositionally biased region" description="Basic and acidic residues" evidence="1">
    <location>
        <begin position="142"/>
        <end position="153"/>
    </location>
</feature>
<keyword evidence="4" id="KW-1185">Reference proteome</keyword>
<dbReference type="PROSITE" id="PS50076">
    <property type="entry name" value="DNAJ_2"/>
    <property type="match status" value="1"/>
</dbReference>
<dbReference type="PRINTS" id="PR00625">
    <property type="entry name" value="JDOMAIN"/>
</dbReference>
<evidence type="ECO:0000256" key="1">
    <source>
        <dbReference type="SAM" id="MobiDB-lite"/>
    </source>
</evidence>
<dbReference type="InterPro" id="IPR018253">
    <property type="entry name" value="DnaJ_domain_CS"/>
</dbReference>
<name>A0AAU9SFN8_THLAR</name>
<feature type="region of interest" description="Disordered" evidence="1">
    <location>
        <begin position="134"/>
        <end position="159"/>
    </location>
</feature>
<dbReference type="Proteomes" id="UP000836841">
    <property type="component" value="Chromosome 5"/>
</dbReference>
<dbReference type="PANTHER" id="PTHR44743">
    <property type="entry name" value="PUTATIVE, EXPRESSED-RELATED"/>
    <property type="match status" value="1"/>
</dbReference>
<protein>
    <recommendedName>
        <fullName evidence="2">J domain-containing protein</fullName>
    </recommendedName>
</protein>
<accession>A0AAU9SFN8</accession>
<dbReference type="Pfam" id="PF00226">
    <property type="entry name" value="DnaJ"/>
    <property type="match status" value="1"/>
</dbReference>
<dbReference type="SMART" id="SM00271">
    <property type="entry name" value="DnaJ"/>
    <property type="match status" value="1"/>
</dbReference>
<evidence type="ECO:0000259" key="2">
    <source>
        <dbReference type="PROSITE" id="PS50076"/>
    </source>
</evidence>